<protein>
    <submittedName>
        <fullName evidence="1">Uncharacterized protein</fullName>
    </submittedName>
</protein>
<comment type="caution">
    <text evidence="1">The sequence shown here is derived from an EMBL/GenBank/DDBJ whole genome shotgun (WGS) entry which is preliminary data.</text>
</comment>
<gene>
    <name evidence="1" type="ORF">UJA718_LOCUS47322</name>
</gene>
<keyword evidence="2" id="KW-1185">Reference proteome</keyword>
<proteinExistence type="predicted"/>
<organism evidence="1 2">
    <name type="scientific">Rotaria socialis</name>
    <dbReference type="NCBI Taxonomy" id="392032"/>
    <lineage>
        <taxon>Eukaryota</taxon>
        <taxon>Metazoa</taxon>
        <taxon>Spiralia</taxon>
        <taxon>Gnathifera</taxon>
        <taxon>Rotifera</taxon>
        <taxon>Eurotatoria</taxon>
        <taxon>Bdelloidea</taxon>
        <taxon>Philodinida</taxon>
        <taxon>Philodinidae</taxon>
        <taxon>Rotaria</taxon>
    </lineage>
</organism>
<dbReference type="AlphaFoldDB" id="A0A821XF40"/>
<dbReference type="EMBL" id="CAJOBP010089127">
    <property type="protein sequence ID" value="CAF4941001.1"/>
    <property type="molecule type" value="Genomic_DNA"/>
</dbReference>
<name>A0A821XF40_9BILA</name>
<evidence type="ECO:0000313" key="1">
    <source>
        <dbReference type="EMBL" id="CAF4941001.1"/>
    </source>
</evidence>
<sequence>LAFNEKDEGMTVEDAFSLTFQVAITDAIGSQLLFDLKDGGDTISVTNANREVIIRIFFFPFHNYHFEFYPLGIRTALQ</sequence>
<accession>A0A821XF40</accession>
<dbReference type="Gene3D" id="3.30.2160.10">
    <property type="entry name" value="Hect, E3 ligase catalytic domain"/>
    <property type="match status" value="1"/>
</dbReference>
<dbReference type="Proteomes" id="UP000663873">
    <property type="component" value="Unassembled WGS sequence"/>
</dbReference>
<feature type="non-terminal residue" evidence="1">
    <location>
        <position position="1"/>
    </location>
</feature>
<reference evidence="1" key="1">
    <citation type="submission" date="2021-02" db="EMBL/GenBank/DDBJ databases">
        <authorList>
            <person name="Nowell W R."/>
        </authorList>
    </citation>
    <scope>NUCLEOTIDE SEQUENCE</scope>
</reference>
<evidence type="ECO:0000313" key="2">
    <source>
        <dbReference type="Proteomes" id="UP000663873"/>
    </source>
</evidence>